<feature type="non-terminal residue" evidence="1">
    <location>
        <position position="1"/>
    </location>
</feature>
<protein>
    <submittedName>
        <fullName evidence="1">Uncharacterized protein</fullName>
    </submittedName>
</protein>
<accession>A0AAF0UUL0</accession>
<name>A0AAF0UUL0_SOLVR</name>
<dbReference type="AlphaFoldDB" id="A0AAF0UUL0"/>
<dbReference type="Proteomes" id="UP001234989">
    <property type="component" value="Chromosome 10"/>
</dbReference>
<sequence length="44" mass="5180">KCFFDEALKVRFNSIEEILVKGMRGFVYEEFVVLKKKKCGLCFS</sequence>
<gene>
    <name evidence="1" type="ORF">MTR67_045444</name>
</gene>
<dbReference type="EMBL" id="CP133621">
    <property type="protein sequence ID" value="WMV52059.1"/>
    <property type="molecule type" value="Genomic_DNA"/>
</dbReference>
<proteinExistence type="predicted"/>
<organism evidence="1 2">
    <name type="scientific">Solanum verrucosum</name>
    <dbReference type="NCBI Taxonomy" id="315347"/>
    <lineage>
        <taxon>Eukaryota</taxon>
        <taxon>Viridiplantae</taxon>
        <taxon>Streptophyta</taxon>
        <taxon>Embryophyta</taxon>
        <taxon>Tracheophyta</taxon>
        <taxon>Spermatophyta</taxon>
        <taxon>Magnoliopsida</taxon>
        <taxon>eudicotyledons</taxon>
        <taxon>Gunneridae</taxon>
        <taxon>Pentapetalae</taxon>
        <taxon>asterids</taxon>
        <taxon>lamiids</taxon>
        <taxon>Solanales</taxon>
        <taxon>Solanaceae</taxon>
        <taxon>Solanoideae</taxon>
        <taxon>Solaneae</taxon>
        <taxon>Solanum</taxon>
    </lineage>
</organism>
<evidence type="ECO:0000313" key="2">
    <source>
        <dbReference type="Proteomes" id="UP001234989"/>
    </source>
</evidence>
<keyword evidence="2" id="KW-1185">Reference proteome</keyword>
<evidence type="ECO:0000313" key="1">
    <source>
        <dbReference type="EMBL" id="WMV52059.1"/>
    </source>
</evidence>
<reference evidence="1" key="1">
    <citation type="submission" date="2023-08" db="EMBL/GenBank/DDBJ databases">
        <title>A de novo genome assembly of Solanum verrucosum Schlechtendal, a Mexican diploid species geographically isolated from the other diploid A-genome species in potato relatives.</title>
        <authorList>
            <person name="Hosaka K."/>
        </authorList>
    </citation>
    <scope>NUCLEOTIDE SEQUENCE</scope>
    <source>
        <tissue evidence="1">Young leaves</tissue>
    </source>
</reference>